<evidence type="ECO:0000313" key="3">
    <source>
        <dbReference type="Proteomes" id="UP000186917"/>
    </source>
</evidence>
<dbReference type="STRING" id="477680.SAMN05421788_110178"/>
<organism evidence="2 3">
    <name type="scientific">Filimonas lacunae</name>
    <dbReference type="NCBI Taxonomy" id="477680"/>
    <lineage>
        <taxon>Bacteria</taxon>
        <taxon>Pseudomonadati</taxon>
        <taxon>Bacteroidota</taxon>
        <taxon>Chitinophagia</taxon>
        <taxon>Chitinophagales</taxon>
        <taxon>Chitinophagaceae</taxon>
        <taxon>Filimonas</taxon>
    </lineage>
</organism>
<reference evidence="3" key="1">
    <citation type="submission" date="2017-01" db="EMBL/GenBank/DDBJ databases">
        <authorList>
            <person name="Varghese N."/>
            <person name="Submissions S."/>
        </authorList>
    </citation>
    <scope>NUCLEOTIDE SEQUENCE [LARGE SCALE GENOMIC DNA]</scope>
    <source>
        <strain evidence="3">DSM 21054</strain>
    </source>
</reference>
<evidence type="ECO:0000313" key="2">
    <source>
        <dbReference type="EMBL" id="SIT31456.1"/>
    </source>
</evidence>
<feature type="compositionally biased region" description="Polar residues" evidence="1">
    <location>
        <begin position="147"/>
        <end position="159"/>
    </location>
</feature>
<name>A0A1N7R8J4_9BACT</name>
<protein>
    <submittedName>
        <fullName evidence="2">Uncharacterized protein</fullName>
    </submittedName>
</protein>
<accession>A0A1N7R8J4</accession>
<sequence>MSQNTPYNKTQSEQSPGENKREHLVAFEPFVEGLVKSAYIPEGQQATYRSLIYQNVVEKDEINYTNKFKGNLSIITKMEVGFLSSKFLLKYDGATLKLEVTGLICSNHNATKFITPLQEGHIPNAVAVDKLLSDTKEIRSRHAILPSSEQATINSNTPPAEQKNKTFKKRL</sequence>
<dbReference type="EMBL" id="FTOR01000010">
    <property type="protein sequence ID" value="SIT31456.1"/>
    <property type="molecule type" value="Genomic_DNA"/>
</dbReference>
<gene>
    <name evidence="2" type="ORF">SAMN05421788_110178</name>
</gene>
<dbReference type="Proteomes" id="UP000186917">
    <property type="component" value="Unassembled WGS sequence"/>
</dbReference>
<evidence type="ECO:0000256" key="1">
    <source>
        <dbReference type="SAM" id="MobiDB-lite"/>
    </source>
</evidence>
<proteinExistence type="predicted"/>
<keyword evidence="3" id="KW-1185">Reference proteome</keyword>
<dbReference type="RefSeq" id="WP_076381754.1">
    <property type="nucleotide sequence ID" value="NZ_AP017422.1"/>
</dbReference>
<feature type="region of interest" description="Disordered" evidence="1">
    <location>
        <begin position="146"/>
        <end position="171"/>
    </location>
</feature>
<dbReference type="AlphaFoldDB" id="A0A1N7R8J4"/>